<dbReference type="OrthoDB" id="2686641at2759"/>
<dbReference type="GeneID" id="64703122"/>
<name>A0A9P7K042_9AGAM</name>
<accession>A0A9P7K042</accession>
<evidence type="ECO:0000313" key="2">
    <source>
        <dbReference type="Proteomes" id="UP000823399"/>
    </source>
</evidence>
<proteinExistence type="predicted"/>
<dbReference type="AlphaFoldDB" id="A0A9P7K042"/>
<sequence length="221" mass="25011">MGRPRLYKTQEERSEAARRYRKKYYERSKERIAAAKQSLRKKGSTVVEPEIDIENVESDVESEPVQLTNAATVIDIDDVEYKLMKCAQLDKLCYQLANNFLHDQQAVLDALSERLETLVHVEEYLRSATSVHHDHIEGFLCRCKLVVAATEELWCYAATLATGASPVPWPAQKFTMVSGASSCSNEVCVEDQGVDPSILWVAWIMMQHAHVDPLSFGISYN</sequence>
<reference evidence="1" key="1">
    <citation type="journal article" date="2020" name="New Phytol.">
        <title>Comparative genomics reveals dynamic genome evolution in host specialist ectomycorrhizal fungi.</title>
        <authorList>
            <person name="Lofgren L.A."/>
            <person name="Nguyen N.H."/>
            <person name="Vilgalys R."/>
            <person name="Ruytinx J."/>
            <person name="Liao H.L."/>
            <person name="Branco S."/>
            <person name="Kuo A."/>
            <person name="LaButti K."/>
            <person name="Lipzen A."/>
            <person name="Andreopoulos W."/>
            <person name="Pangilinan J."/>
            <person name="Riley R."/>
            <person name="Hundley H."/>
            <person name="Na H."/>
            <person name="Barry K."/>
            <person name="Grigoriev I.V."/>
            <person name="Stajich J.E."/>
            <person name="Kennedy P.G."/>
        </authorList>
    </citation>
    <scope>NUCLEOTIDE SEQUENCE</scope>
    <source>
        <strain evidence="1">FC423</strain>
    </source>
</reference>
<dbReference type="RefSeq" id="XP_041299648.1">
    <property type="nucleotide sequence ID" value="XM_041440863.1"/>
</dbReference>
<dbReference type="EMBL" id="JABBWM010000002">
    <property type="protein sequence ID" value="KAG2119822.1"/>
    <property type="molecule type" value="Genomic_DNA"/>
</dbReference>
<dbReference type="Proteomes" id="UP000823399">
    <property type="component" value="Unassembled WGS sequence"/>
</dbReference>
<keyword evidence="2" id="KW-1185">Reference proteome</keyword>
<protein>
    <submittedName>
        <fullName evidence="1">Uncharacterized protein</fullName>
    </submittedName>
</protein>
<evidence type="ECO:0000313" key="1">
    <source>
        <dbReference type="EMBL" id="KAG2119822.1"/>
    </source>
</evidence>
<comment type="caution">
    <text evidence="1">The sequence shown here is derived from an EMBL/GenBank/DDBJ whole genome shotgun (WGS) entry which is preliminary data.</text>
</comment>
<organism evidence="1 2">
    <name type="scientific">Suillus discolor</name>
    <dbReference type="NCBI Taxonomy" id="1912936"/>
    <lineage>
        <taxon>Eukaryota</taxon>
        <taxon>Fungi</taxon>
        <taxon>Dikarya</taxon>
        <taxon>Basidiomycota</taxon>
        <taxon>Agaricomycotina</taxon>
        <taxon>Agaricomycetes</taxon>
        <taxon>Agaricomycetidae</taxon>
        <taxon>Boletales</taxon>
        <taxon>Suillineae</taxon>
        <taxon>Suillaceae</taxon>
        <taxon>Suillus</taxon>
    </lineage>
</organism>
<gene>
    <name evidence="1" type="ORF">F5147DRAFT_767291</name>
</gene>